<keyword evidence="2" id="KW-0548">Nucleotidyltransferase</keyword>
<evidence type="ECO:0000313" key="2">
    <source>
        <dbReference type="EMBL" id="MCH4293808.1"/>
    </source>
</evidence>
<dbReference type="InterPro" id="IPR000477">
    <property type="entry name" value="RT_dom"/>
</dbReference>
<keyword evidence="2" id="KW-0808">Transferase</keyword>
<gene>
    <name evidence="2" type="ORF">MJ923_05760</name>
</gene>
<accession>A0AAJ1EZY2</accession>
<name>A0AAJ1EZY2_9GAMM</name>
<sequence length="503" mass="59996">MEMTKNTQNKKKKKKNGKVTLRKSNFNRVILTDVQPYELPFILTNEGFYSYLNRMHDKNSIIEKIIHCDAVTHPLVYTINKGQASSRKLYLIHPSNQLSFCKFYRDYKLLITHLCNRSTYSLRFANSIATTYYEKSYSRPHKDYKDEGVECFNEEISLKYASSFFKYKNYDFLYKFYDSYEFHRIEKKFTNLYKFDISKCFDSLSTGMLIKALRGEKNKKELRNSFSFETEFIRRIENCNNGRDHGIVIGPEFSRIFAEIVLQSIDLNIKKDLEDKNLYQGRDYEIRRYVDDFFLFFNKETVKRTVMEVMSDRLEDFKFYLNESKSVHFTIPFITPITSAKKSIQDELNNLFDIFDVQEGKIAPPENIIQDEPHHNLSIIKSLNRYNLISNRIIRDIKCIIKENNVDYSGITGYFFTLIKMKVAEMDSRYSSKIVDEIQSERLCRFALIILELTFFVYNMDLRVRSTYLVSQIIIITNRLSNRLNQEQRERIIKKFMTSLREQ</sequence>
<dbReference type="CDD" id="cd01646">
    <property type="entry name" value="RT_Bac_retron_I"/>
    <property type="match status" value="1"/>
</dbReference>
<comment type="caution">
    <text evidence="2">The sequence shown here is derived from an EMBL/GenBank/DDBJ whole genome shotgun (WGS) entry which is preliminary data.</text>
</comment>
<dbReference type="NCBIfam" id="NF041748">
    <property type="entry name" value="Drt3b"/>
    <property type="match status" value="1"/>
</dbReference>
<dbReference type="GO" id="GO:0003964">
    <property type="term" value="F:RNA-directed DNA polymerase activity"/>
    <property type="evidence" value="ECO:0007669"/>
    <property type="project" value="UniProtKB-KW"/>
</dbReference>
<feature type="domain" description="Reverse transcriptase" evidence="1">
    <location>
        <begin position="1"/>
        <end position="352"/>
    </location>
</feature>
<proteinExistence type="predicted"/>
<keyword evidence="3" id="KW-1185">Reference proteome</keyword>
<protein>
    <submittedName>
        <fullName evidence="2">RNA-directed DNA polymerase</fullName>
    </submittedName>
</protein>
<dbReference type="AlphaFoldDB" id="A0AAJ1EZY2"/>
<dbReference type="Pfam" id="PF00078">
    <property type="entry name" value="RVT_1"/>
    <property type="match status" value="1"/>
</dbReference>
<dbReference type="EMBL" id="JAKUDL010000002">
    <property type="protein sequence ID" value="MCH4293808.1"/>
    <property type="molecule type" value="Genomic_DNA"/>
</dbReference>
<reference evidence="2 3" key="1">
    <citation type="submission" date="2022-02" db="EMBL/GenBank/DDBJ databases">
        <title>The genome sequence of Shewanella sp. 3B26.</title>
        <authorList>
            <person name="Du J."/>
        </authorList>
    </citation>
    <scope>NUCLEOTIDE SEQUENCE [LARGE SCALE GENOMIC DNA]</scope>
    <source>
        <strain evidence="2 3">3B26</strain>
    </source>
</reference>
<dbReference type="Proteomes" id="UP001297581">
    <property type="component" value="Unassembled WGS sequence"/>
</dbReference>
<dbReference type="SUPFAM" id="SSF56672">
    <property type="entry name" value="DNA/RNA polymerases"/>
    <property type="match status" value="1"/>
</dbReference>
<evidence type="ECO:0000313" key="3">
    <source>
        <dbReference type="Proteomes" id="UP001297581"/>
    </source>
</evidence>
<dbReference type="RefSeq" id="WP_240590288.1">
    <property type="nucleotide sequence ID" value="NZ_JAKUDL010000002.1"/>
</dbReference>
<keyword evidence="2" id="KW-0695">RNA-directed DNA polymerase</keyword>
<dbReference type="PROSITE" id="PS50878">
    <property type="entry name" value="RT_POL"/>
    <property type="match status" value="1"/>
</dbReference>
<dbReference type="InterPro" id="IPR043502">
    <property type="entry name" value="DNA/RNA_pol_sf"/>
</dbReference>
<organism evidence="2 3">
    <name type="scientific">Shewanella zhuhaiensis</name>
    <dbReference type="NCBI Taxonomy" id="2919576"/>
    <lineage>
        <taxon>Bacteria</taxon>
        <taxon>Pseudomonadati</taxon>
        <taxon>Pseudomonadota</taxon>
        <taxon>Gammaproteobacteria</taxon>
        <taxon>Alteromonadales</taxon>
        <taxon>Shewanellaceae</taxon>
        <taxon>Shewanella</taxon>
    </lineage>
</organism>
<evidence type="ECO:0000259" key="1">
    <source>
        <dbReference type="PROSITE" id="PS50878"/>
    </source>
</evidence>